<evidence type="ECO:0000256" key="2">
    <source>
        <dbReference type="SAM" id="SignalP"/>
    </source>
</evidence>
<reference evidence="3" key="1">
    <citation type="submission" date="2022-07" db="EMBL/GenBank/DDBJ databases">
        <title>Marinobacter iranensis a new bacterium isolate from a hipersaline lake in Iran.</title>
        <authorList>
            <person name="Mohammad A.M.A."/>
            <person name="Cristina S.-P."/>
            <person name="Antonio V."/>
        </authorList>
    </citation>
    <scope>NUCLEOTIDE SEQUENCE</scope>
    <source>
        <strain evidence="3">71-i</strain>
    </source>
</reference>
<proteinExistence type="predicted"/>
<dbReference type="InterPro" id="IPR018389">
    <property type="entry name" value="DctP_fam"/>
</dbReference>
<gene>
    <name evidence="3" type="primary">dctP</name>
    <name evidence="3" type="ORF">NLU14_07670</name>
</gene>
<dbReference type="PANTHER" id="PTHR33376">
    <property type="match status" value="1"/>
</dbReference>
<dbReference type="NCBIfam" id="NF037995">
    <property type="entry name" value="TRAP_S1"/>
    <property type="match status" value="1"/>
</dbReference>
<dbReference type="Proteomes" id="UP001143391">
    <property type="component" value="Unassembled WGS sequence"/>
</dbReference>
<name>A0ABT5Y8U4_9GAMM</name>
<evidence type="ECO:0000313" key="3">
    <source>
        <dbReference type="EMBL" id="MDF0750108.1"/>
    </source>
</evidence>
<dbReference type="PANTHER" id="PTHR33376:SF15">
    <property type="entry name" value="BLL6794 PROTEIN"/>
    <property type="match status" value="1"/>
</dbReference>
<accession>A0ABT5Y8U4</accession>
<comment type="caution">
    <text evidence="3">The sequence shown here is derived from an EMBL/GenBank/DDBJ whole genome shotgun (WGS) entry which is preliminary data.</text>
</comment>
<feature type="signal peptide" evidence="2">
    <location>
        <begin position="1"/>
        <end position="25"/>
    </location>
</feature>
<dbReference type="Gene3D" id="3.40.190.170">
    <property type="entry name" value="Bacterial extracellular solute-binding protein, family 7"/>
    <property type="match status" value="1"/>
</dbReference>
<keyword evidence="4" id="KW-1185">Reference proteome</keyword>
<dbReference type="Pfam" id="PF03480">
    <property type="entry name" value="DctP"/>
    <property type="match status" value="1"/>
</dbReference>
<sequence>MFRSIRQVATGAVLATSLVSGAVMAQESFNFRVTSALSASHGQWQGFFKPWMEEVEKRSDGRITFTPFLSGELVKATNEPDALKQGIVQIAAPLLPTYDPSAFPMSEVPMLPLAKSSPKIGSMALKALIESDVPLMDGKTFSELEYGANGLVAIPITISEEYSISTTGHRFETVDDVKSVTLRTPSRIHEMYAENVGINSITMPTFDLFDALSRGALDGSFLFISDWTGYGFDELFKYTVTDVNLGHFASAMAMTQKQWNEIPEDLQQIMLDAAGEQVGKGAQVWVDRRKSIIRDTQKDGAEFVSVHDLPPEVEEHLMSGMEQTWFDYIDMLEENGLPGKKLARLWRDIVIEQGGDVPEAIHDL</sequence>
<dbReference type="RefSeq" id="WP_275705628.1">
    <property type="nucleotide sequence ID" value="NZ_JANCMW010000003.1"/>
</dbReference>
<evidence type="ECO:0000313" key="4">
    <source>
        <dbReference type="Proteomes" id="UP001143391"/>
    </source>
</evidence>
<evidence type="ECO:0000256" key="1">
    <source>
        <dbReference type="ARBA" id="ARBA00022729"/>
    </source>
</evidence>
<feature type="chain" id="PRO_5047295202" evidence="2">
    <location>
        <begin position="26"/>
        <end position="364"/>
    </location>
</feature>
<organism evidence="3 4">
    <name type="scientific">Marinobacter iranensis</name>
    <dbReference type="NCBI Taxonomy" id="2962607"/>
    <lineage>
        <taxon>Bacteria</taxon>
        <taxon>Pseudomonadati</taxon>
        <taxon>Pseudomonadota</taxon>
        <taxon>Gammaproteobacteria</taxon>
        <taxon>Pseudomonadales</taxon>
        <taxon>Marinobacteraceae</taxon>
        <taxon>Marinobacter</taxon>
    </lineage>
</organism>
<dbReference type="EMBL" id="JANCMW010000003">
    <property type="protein sequence ID" value="MDF0750108.1"/>
    <property type="molecule type" value="Genomic_DNA"/>
</dbReference>
<dbReference type="InterPro" id="IPR038404">
    <property type="entry name" value="TRAP_DctP_sf"/>
</dbReference>
<protein>
    <submittedName>
        <fullName evidence="3">TRAP transporter substrate-binding protein DctP</fullName>
    </submittedName>
</protein>
<keyword evidence="1 2" id="KW-0732">Signal</keyword>